<dbReference type="EMBL" id="JAHLQT010002534">
    <property type="protein sequence ID" value="KAG7177101.1"/>
    <property type="molecule type" value="Genomic_DNA"/>
</dbReference>
<dbReference type="Proteomes" id="UP000747542">
    <property type="component" value="Unassembled WGS sequence"/>
</dbReference>
<reference evidence="2" key="1">
    <citation type="journal article" date="2021" name="Sci. Adv.">
        <title>The American lobster genome reveals insights on longevity, neural, and immune adaptations.</title>
        <authorList>
            <person name="Polinski J.M."/>
            <person name="Zimin A.V."/>
            <person name="Clark K.F."/>
            <person name="Kohn A.B."/>
            <person name="Sadowski N."/>
            <person name="Timp W."/>
            <person name="Ptitsyn A."/>
            <person name="Khanna P."/>
            <person name="Romanova D.Y."/>
            <person name="Williams P."/>
            <person name="Greenwood S.J."/>
            <person name="Moroz L.L."/>
            <person name="Walt D.R."/>
            <person name="Bodnar A.G."/>
        </authorList>
    </citation>
    <scope>NUCLEOTIDE SEQUENCE</scope>
    <source>
        <strain evidence="2">GMGI-L3</strain>
    </source>
</reference>
<keyword evidence="1" id="KW-1133">Transmembrane helix</keyword>
<sequence length="72" mass="8634">MISNYKCIVDYKNMVSHTKKKKKISTCQTLSIHLCYCMLMYILYLAFLSPNYFIFVLLELQPPPIYFTCFFK</sequence>
<keyword evidence="3" id="KW-1185">Reference proteome</keyword>
<evidence type="ECO:0000256" key="1">
    <source>
        <dbReference type="SAM" id="Phobius"/>
    </source>
</evidence>
<organism evidence="2 3">
    <name type="scientific">Homarus americanus</name>
    <name type="common">American lobster</name>
    <dbReference type="NCBI Taxonomy" id="6706"/>
    <lineage>
        <taxon>Eukaryota</taxon>
        <taxon>Metazoa</taxon>
        <taxon>Ecdysozoa</taxon>
        <taxon>Arthropoda</taxon>
        <taxon>Crustacea</taxon>
        <taxon>Multicrustacea</taxon>
        <taxon>Malacostraca</taxon>
        <taxon>Eumalacostraca</taxon>
        <taxon>Eucarida</taxon>
        <taxon>Decapoda</taxon>
        <taxon>Pleocyemata</taxon>
        <taxon>Astacidea</taxon>
        <taxon>Nephropoidea</taxon>
        <taxon>Nephropidae</taxon>
        <taxon>Homarus</taxon>
    </lineage>
</organism>
<feature type="transmembrane region" description="Helical" evidence="1">
    <location>
        <begin position="30"/>
        <end position="54"/>
    </location>
</feature>
<dbReference type="AlphaFoldDB" id="A0A8J5ND69"/>
<name>A0A8J5ND69_HOMAM</name>
<keyword evidence="1" id="KW-0812">Transmembrane</keyword>
<keyword evidence="1" id="KW-0472">Membrane</keyword>
<protein>
    <submittedName>
        <fullName evidence="2">Uncharacterized protein</fullName>
    </submittedName>
</protein>
<proteinExistence type="predicted"/>
<accession>A0A8J5ND69</accession>
<evidence type="ECO:0000313" key="3">
    <source>
        <dbReference type="Proteomes" id="UP000747542"/>
    </source>
</evidence>
<evidence type="ECO:0000313" key="2">
    <source>
        <dbReference type="EMBL" id="KAG7177101.1"/>
    </source>
</evidence>
<comment type="caution">
    <text evidence="2">The sequence shown here is derived from an EMBL/GenBank/DDBJ whole genome shotgun (WGS) entry which is preliminary data.</text>
</comment>
<gene>
    <name evidence="2" type="ORF">Hamer_G000330</name>
</gene>